<dbReference type="SMART" id="SM00490">
    <property type="entry name" value="HELICc"/>
    <property type="match status" value="1"/>
</dbReference>
<dbReference type="InterPro" id="IPR000330">
    <property type="entry name" value="SNF2_N"/>
</dbReference>
<dbReference type="InterPro" id="IPR049730">
    <property type="entry name" value="SNF2/RAD54-like_C"/>
</dbReference>
<dbReference type="RefSeq" id="WP_249477498.1">
    <property type="nucleotide sequence ID" value="NZ_CP097218.1"/>
</dbReference>
<feature type="domain" description="Helicase ATP-binding" evidence="3">
    <location>
        <begin position="609"/>
        <end position="799"/>
    </location>
</feature>
<keyword evidence="1" id="KW-0378">Hydrolase</keyword>
<organism evidence="5 6">
    <name type="scientific">Brachybacterium kimchii</name>
    <dbReference type="NCBI Taxonomy" id="2942909"/>
    <lineage>
        <taxon>Bacteria</taxon>
        <taxon>Bacillati</taxon>
        <taxon>Actinomycetota</taxon>
        <taxon>Actinomycetes</taxon>
        <taxon>Micrococcales</taxon>
        <taxon>Dermabacteraceae</taxon>
        <taxon>Brachybacterium</taxon>
    </lineage>
</organism>
<keyword evidence="5" id="KW-0067">ATP-binding</keyword>
<dbReference type="Pfam" id="PF00271">
    <property type="entry name" value="Helicase_C"/>
    <property type="match status" value="1"/>
</dbReference>
<dbReference type="Proteomes" id="UP001055868">
    <property type="component" value="Chromosome"/>
</dbReference>
<dbReference type="Pfam" id="PF00176">
    <property type="entry name" value="SNF2-rel_dom"/>
    <property type="match status" value="1"/>
</dbReference>
<dbReference type="InterPro" id="IPR038718">
    <property type="entry name" value="SNF2-like_sf"/>
</dbReference>
<keyword evidence="5" id="KW-0347">Helicase</keyword>
<feature type="compositionally biased region" description="Low complexity" evidence="2">
    <location>
        <begin position="564"/>
        <end position="579"/>
    </location>
</feature>
<evidence type="ECO:0000256" key="1">
    <source>
        <dbReference type="ARBA" id="ARBA00022801"/>
    </source>
</evidence>
<keyword evidence="6" id="KW-1185">Reference proteome</keyword>
<dbReference type="Pfam" id="PF12419">
    <property type="entry name" value="DUF3670"/>
    <property type="match status" value="1"/>
</dbReference>
<evidence type="ECO:0000259" key="3">
    <source>
        <dbReference type="PROSITE" id="PS51192"/>
    </source>
</evidence>
<evidence type="ECO:0000313" key="6">
    <source>
        <dbReference type="Proteomes" id="UP001055868"/>
    </source>
</evidence>
<evidence type="ECO:0000256" key="2">
    <source>
        <dbReference type="SAM" id="MobiDB-lite"/>
    </source>
</evidence>
<dbReference type="SUPFAM" id="SSF52540">
    <property type="entry name" value="P-loop containing nucleoside triphosphate hydrolases"/>
    <property type="match status" value="2"/>
</dbReference>
<name>A0ABY4N1J9_9MICO</name>
<sequence>MPLNRLHLVVDDDLGPALWVRVQVEGGGSRPAADLSGLLDEAPSGLADALSRALGRHEGTLRHRARVRGRTSEHRVPALPLDGEALLDVVGAIGRLVAARTGAGTEVAGQTGPSGPTGASDTGSEVAAVIGPLVEAGTSLRLSDQVIAMPDLLTAVVLDLHAERLVAARHLRVRIVERFGRPWARWSALEEDAQPLLHSLVDTRAREVFARHVASRRRAETETETSEDAAAKDPTALISSLSAPSADAPVRADVPTQRRMQAALDAFIDSGRARVHLSSTGSELVVRLHEPPLGTAWPLQTCLRDADGAVRPVADLRAVGDVGVEGAAEASAEVMRLAPTVRGAAVDDTGVDWLLTTAQASAFLAHDTGALEAAGVTVMLPREWTKQKTRLQAVVGEEEAEQEKTGSGVGMQAMARFDWKMSVGDVDLTEDEVAEIRAAQAELVQLRGQWVRLDSTTLRAAERFLDAFTARRRGRDGGESGPDGASGHHGERGSGGGGAAGAARRAPARRPDESRAPGRTEPIAASAGSMHWGDMFALLGSAQAEGLQVRLQADDAEPVPPRAGAPARGRSNGLRNLVPGGPGPLPLPQPERLDASLRGYQLEGLNWMWALHELGLGGILADDMGLGKTMQVLALLCREREPDPAAVAPEVRPARVRPRPGARSRTAGAGPAPGPTLLVCPMSVVGSWQREAARFAPDLAVHVHHGGDRIRDASFAEGAADVDLVITTYSLLDRDLEVLSQVRWHRLVLDEAQHVKNAGTAVAKAARALRAPHRLALTGTPVENRLSDLHALMETVNPGLLGSATSFQEHLAGPIEKDGDESALERLRALTSPFVLRRVKTDPSIISDLPAKIDMVRTVNLTPEQAGLYEALVGELMAQIDGADQNQRRTLVVSTLTKLKQVCNHPAHYLGDGSAILRDGQHRSGKLEYVDDLLGSAFADGEKVLLFTQFTTFGHMLVPYWRERFGREIPFLHGGVKKADRDDMVARFQSTPGEPGAMLLSLRAGGTGLTLTAANHVVHLDRWWNPAVENQATDRAFRIGQTKDVQVRKLVAAGTVEERIDNVLAEKQTLADLTITPVENALVNMDAAQLWGMLALSDGDAPEGQAPGEQAEGGGR</sequence>
<dbReference type="InterPro" id="IPR022138">
    <property type="entry name" value="DUF3670"/>
</dbReference>
<feature type="region of interest" description="Disordered" evidence="2">
    <location>
        <begin position="214"/>
        <end position="234"/>
    </location>
</feature>
<feature type="region of interest" description="Disordered" evidence="2">
    <location>
        <begin position="472"/>
        <end position="526"/>
    </location>
</feature>
<protein>
    <submittedName>
        <fullName evidence="5">DEAD/DEAH box helicase</fullName>
    </submittedName>
</protein>
<reference evidence="5" key="1">
    <citation type="submission" date="2022-05" db="EMBL/GenBank/DDBJ databases">
        <title>Genomic analysis of Brachybacterium sp. CBA3104.</title>
        <authorList>
            <person name="Roh S.W."/>
            <person name="Kim Y.B."/>
            <person name="Kim Y."/>
        </authorList>
    </citation>
    <scope>NUCLEOTIDE SEQUENCE</scope>
    <source>
        <strain evidence="5">CBA3104</strain>
    </source>
</reference>
<evidence type="ECO:0000259" key="4">
    <source>
        <dbReference type="PROSITE" id="PS51194"/>
    </source>
</evidence>
<dbReference type="SMART" id="SM00487">
    <property type="entry name" value="DEXDc"/>
    <property type="match status" value="1"/>
</dbReference>
<dbReference type="PROSITE" id="PS51192">
    <property type="entry name" value="HELICASE_ATP_BIND_1"/>
    <property type="match status" value="1"/>
</dbReference>
<feature type="region of interest" description="Disordered" evidence="2">
    <location>
        <begin position="555"/>
        <end position="586"/>
    </location>
</feature>
<dbReference type="GO" id="GO:0004386">
    <property type="term" value="F:helicase activity"/>
    <property type="evidence" value="ECO:0007669"/>
    <property type="project" value="UniProtKB-KW"/>
</dbReference>
<dbReference type="Gene3D" id="3.40.50.10810">
    <property type="entry name" value="Tandem AAA-ATPase domain"/>
    <property type="match status" value="1"/>
</dbReference>
<feature type="domain" description="Helicase C-terminal" evidence="4">
    <location>
        <begin position="929"/>
        <end position="1086"/>
    </location>
</feature>
<dbReference type="CDD" id="cd18012">
    <property type="entry name" value="DEXQc_arch_SWI2_SNF2"/>
    <property type="match status" value="1"/>
</dbReference>
<accession>A0ABY4N1J9</accession>
<evidence type="ECO:0000313" key="5">
    <source>
        <dbReference type="EMBL" id="UQN28428.1"/>
    </source>
</evidence>
<gene>
    <name evidence="5" type="ORF">M4486_12340</name>
</gene>
<dbReference type="PROSITE" id="PS51194">
    <property type="entry name" value="HELICASE_CTER"/>
    <property type="match status" value="1"/>
</dbReference>
<keyword evidence="5" id="KW-0547">Nucleotide-binding</keyword>
<proteinExistence type="predicted"/>
<dbReference type="InterPro" id="IPR027417">
    <property type="entry name" value="P-loop_NTPase"/>
</dbReference>
<dbReference type="PANTHER" id="PTHR10799">
    <property type="entry name" value="SNF2/RAD54 HELICASE FAMILY"/>
    <property type="match status" value="1"/>
</dbReference>
<dbReference type="EMBL" id="CP097218">
    <property type="protein sequence ID" value="UQN28428.1"/>
    <property type="molecule type" value="Genomic_DNA"/>
</dbReference>
<feature type="compositionally biased region" description="Basic and acidic residues" evidence="2">
    <location>
        <begin position="509"/>
        <end position="518"/>
    </location>
</feature>
<dbReference type="InterPro" id="IPR001650">
    <property type="entry name" value="Helicase_C-like"/>
</dbReference>
<dbReference type="CDD" id="cd18793">
    <property type="entry name" value="SF2_C_SNF"/>
    <property type="match status" value="1"/>
</dbReference>
<dbReference type="Gene3D" id="3.40.50.300">
    <property type="entry name" value="P-loop containing nucleotide triphosphate hydrolases"/>
    <property type="match status" value="1"/>
</dbReference>
<dbReference type="InterPro" id="IPR014001">
    <property type="entry name" value="Helicase_ATP-bd"/>
</dbReference>